<dbReference type="Proteomes" id="UP000236728">
    <property type="component" value="Unassembled WGS sequence"/>
</dbReference>
<dbReference type="Gene3D" id="2.40.50.100">
    <property type="match status" value="2"/>
</dbReference>
<dbReference type="Pfam" id="PF25954">
    <property type="entry name" value="Beta-barrel_RND_2"/>
    <property type="match status" value="1"/>
</dbReference>
<reference evidence="8 9" key="1">
    <citation type="submission" date="2016-10" db="EMBL/GenBank/DDBJ databases">
        <authorList>
            <person name="de Groot N.N."/>
        </authorList>
    </citation>
    <scope>NUCLEOTIDE SEQUENCE [LARGE SCALE GENOMIC DNA]</scope>
    <source>
        <strain evidence="8 9">DSM 22489</strain>
    </source>
</reference>
<dbReference type="InterPro" id="IPR006143">
    <property type="entry name" value="RND_pump_MFP"/>
</dbReference>
<keyword evidence="3 4" id="KW-0175">Coiled coil</keyword>
<evidence type="ECO:0000313" key="9">
    <source>
        <dbReference type="Proteomes" id="UP000236728"/>
    </source>
</evidence>
<comment type="similarity">
    <text evidence="2">Belongs to the membrane fusion protein (MFP) (TC 8.A.1) family.</text>
</comment>
<evidence type="ECO:0000256" key="3">
    <source>
        <dbReference type="ARBA" id="ARBA00023054"/>
    </source>
</evidence>
<dbReference type="PANTHER" id="PTHR32347:SF27">
    <property type="entry name" value="RND EFFLUX PUMP MEMBRANE FUSION PROTEIN BARREL-SANDWICH DOMAIN-CONTAINING PROTEIN"/>
    <property type="match status" value="1"/>
</dbReference>
<dbReference type="Gene3D" id="2.40.420.20">
    <property type="match status" value="1"/>
</dbReference>
<evidence type="ECO:0000313" key="8">
    <source>
        <dbReference type="EMBL" id="SEF74804.1"/>
    </source>
</evidence>
<dbReference type="FunFam" id="2.40.30.170:FF:000010">
    <property type="entry name" value="Efflux RND transporter periplasmic adaptor subunit"/>
    <property type="match status" value="1"/>
</dbReference>
<dbReference type="Pfam" id="PF25967">
    <property type="entry name" value="RND-MFP_C"/>
    <property type="match status" value="1"/>
</dbReference>
<sequence length="404" mass="43350">MSQQKKSRKKLWIGLGAGLTVLVIAAVFAVKSVSGSTKIDPTQLAHAEMADVARSVVATGKVQAITQVEVKSKASGIVTKLFTDINQPVHTGQVLAQLDQQEILDQVAAQQAQLASAQSNAKSAAAAVEYDKVAAEAPDLPNLEHGYKRQLAMQKEGVVSQQSLDDAQQKYLAAVNVRDKGVAQVLVDQGKYKQAVAQVQQAEASLKQLEEQLSYTTVRSPMDGVVLSRDVQVGDAVSSILVLGSTATLVMTLGDTHQVYVKGKVDESDIGKVYMNQGARIKVQSFPGKTFEGHVTKIAPLGVEKDNVTTFEVWISIDNPGGELKSNMTANAEIVMEEHKHVLTIPEQAVIYDKDRNASVWIPDPKEKEGHRAVPIKIGLSNGSKVEVISGLKAGDTIVLQQTS</sequence>
<evidence type="ECO:0000259" key="5">
    <source>
        <dbReference type="Pfam" id="PF25954"/>
    </source>
</evidence>
<dbReference type="NCBIfam" id="TIGR01730">
    <property type="entry name" value="RND_mfp"/>
    <property type="match status" value="1"/>
</dbReference>
<dbReference type="GO" id="GO:0022857">
    <property type="term" value="F:transmembrane transporter activity"/>
    <property type="evidence" value="ECO:0007669"/>
    <property type="project" value="InterPro"/>
</dbReference>
<dbReference type="Gene3D" id="2.40.30.170">
    <property type="match status" value="1"/>
</dbReference>
<dbReference type="OrthoDB" id="9809068at2"/>
<gene>
    <name evidence="8" type="ORF">SAMN05421819_1042</name>
</gene>
<evidence type="ECO:0000256" key="4">
    <source>
        <dbReference type="SAM" id="Coils"/>
    </source>
</evidence>
<evidence type="ECO:0000259" key="6">
    <source>
        <dbReference type="Pfam" id="PF25967"/>
    </source>
</evidence>
<dbReference type="GO" id="GO:0030313">
    <property type="term" value="C:cell envelope"/>
    <property type="evidence" value="ECO:0007669"/>
    <property type="project" value="UniProtKB-SubCell"/>
</dbReference>
<comment type="subcellular location">
    <subcellularLocation>
        <location evidence="1">Cell envelope</location>
    </subcellularLocation>
</comment>
<dbReference type="GO" id="GO:0016020">
    <property type="term" value="C:membrane"/>
    <property type="evidence" value="ECO:0007669"/>
    <property type="project" value="InterPro"/>
</dbReference>
<feature type="domain" description="CzcB-like barrel-sandwich hybrid" evidence="7">
    <location>
        <begin position="68"/>
        <end position="238"/>
    </location>
</feature>
<dbReference type="InterPro" id="IPR050465">
    <property type="entry name" value="UPF0194_transport"/>
</dbReference>
<dbReference type="InterPro" id="IPR058647">
    <property type="entry name" value="BSH_CzcB-like"/>
</dbReference>
<dbReference type="RefSeq" id="WP_103932204.1">
    <property type="nucleotide sequence ID" value="NZ_FNVA01000001.1"/>
</dbReference>
<keyword evidence="9" id="KW-1185">Reference proteome</keyword>
<evidence type="ECO:0000259" key="7">
    <source>
        <dbReference type="Pfam" id="PF25973"/>
    </source>
</evidence>
<feature type="domain" description="CusB-like beta-barrel" evidence="5">
    <location>
        <begin position="259"/>
        <end position="334"/>
    </location>
</feature>
<feature type="coiled-coil region" evidence="4">
    <location>
        <begin position="192"/>
        <end position="219"/>
    </location>
</feature>
<evidence type="ECO:0000256" key="2">
    <source>
        <dbReference type="ARBA" id="ARBA00009477"/>
    </source>
</evidence>
<organism evidence="8 9">
    <name type="scientific">Bryocella elongata</name>
    <dbReference type="NCBI Taxonomy" id="863522"/>
    <lineage>
        <taxon>Bacteria</taxon>
        <taxon>Pseudomonadati</taxon>
        <taxon>Acidobacteriota</taxon>
        <taxon>Terriglobia</taxon>
        <taxon>Terriglobales</taxon>
        <taxon>Acidobacteriaceae</taxon>
        <taxon>Bryocella</taxon>
    </lineage>
</organism>
<evidence type="ECO:0000256" key="1">
    <source>
        <dbReference type="ARBA" id="ARBA00004196"/>
    </source>
</evidence>
<dbReference type="EMBL" id="FNVA01000001">
    <property type="protein sequence ID" value="SEF74804.1"/>
    <property type="molecule type" value="Genomic_DNA"/>
</dbReference>
<protein>
    <submittedName>
        <fullName evidence="8">HlyD family secretion protein</fullName>
    </submittedName>
</protein>
<dbReference type="Pfam" id="PF25973">
    <property type="entry name" value="BSH_CzcB"/>
    <property type="match status" value="1"/>
</dbReference>
<feature type="domain" description="Multidrug resistance protein MdtA-like C-terminal permuted SH3" evidence="6">
    <location>
        <begin position="342"/>
        <end position="400"/>
    </location>
</feature>
<dbReference type="InterPro" id="IPR058792">
    <property type="entry name" value="Beta-barrel_RND_2"/>
</dbReference>
<proteinExistence type="inferred from homology"/>
<accession>A0A1H5UIE7</accession>
<dbReference type="InterPro" id="IPR058627">
    <property type="entry name" value="MdtA-like_C"/>
</dbReference>
<name>A0A1H5UIE7_9BACT</name>
<dbReference type="PANTHER" id="PTHR32347">
    <property type="entry name" value="EFFLUX SYSTEM COMPONENT YKNX-RELATED"/>
    <property type="match status" value="1"/>
</dbReference>
<dbReference type="SUPFAM" id="SSF111369">
    <property type="entry name" value="HlyD-like secretion proteins"/>
    <property type="match status" value="1"/>
</dbReference>
<dbReference type="AlphaFoldDB" id="A0A1H5UIE7"/>